<dbReference type="InterPro" id="IPR030395">
    <property type="entry name" value="GP_PDE_dom"/>
</dbReference>
<dbReference type="Gene3D" id="3.20.20.190">
    <property type="entry name" value="Phosphatidylinositol (PI) phosphodiesterase"/>
    <property type="match status" value="1"/>
</dbReference>
<protein>
    <submittedName>
        <fullName evidence="3">Glycerophosphodiester phosphodiesterase</fullName>
    </submittedName>
</protein>
<dbReference type="RefSeq" id="WP_231005760.1">
    <property type="nucleotide sequence ID" value="NZ_JAJNEC010000005.1"/>
</dbReference>
<feature type="signal peptide" evidence="1">
    <location>
        <begin position="1"/>
        <end position="20"/>
    </location>
</feature>
<gene>
    <name evidence="3" type="ORF">LQ567_15905</name>
</gene>
<dbReference type="PROSITE" id="PS51704">
    <property type="entry name" value="GP_PDE"/>
    <property type="match status" value="1"/>
</dbReference>
<comment type="caution">
    <text evidence="3">The sequence shown here is derived from an EMBL/GenBank/DDBJ whole genome shotgun (WGS) entry which is preliminary data.</text>
</comment>
<dbReference type="SUPFAM" id="SSF51695">
    <property type="entry name" value="PLC-like phosphodiesterases"/>
    <property type="match status" value="1"/>
</dbReference>
<dbReference type="EMBL" id="JAJNEC010000005">
    <property type="protein sequence ID" value="MCD2424265.1"/>
    <property type="molecule type" value="Genomic_DNA"/>
</dbReference>
<reference evidence="3 4" key="1">
    <citation type="submission" date="2021-11" db="EMBL/GenBank/DDBJ databases">
        <title>Genomic of Niabella pedocola.</title>
        <authorList>
            <person name="Wu T."/>
        </authorList>
    </citation>
    <scope>NUCLEOTIDE SEQUENCE [LARGE SCALE GENOMIC DNA]</scope>
    <source>
        <strain evidence="3 4">JCM 31011</strain>
    </source>
</reference>
<evidence type="ECO:0000313" key="3">
    <source>
        <dbReference type="EMBL" id="MCD2424265.1"/>
    </source>
</evidence>
<dbReference type="Pfam" id="PF03009">
    <property type="entry name" value="GDPD"/>
    <property type="match status" value="1"/>
</dbReference>
<evidence type="ECO:0000259" key="2">
    <source>
        <dbReference type="PROSITE" id="PS51704"/>
    </source>
</evidence>
<dbReference type="PROSITE" id="PS51257">
    <property type="entry name" value="PROKAR_LIPOPROTEIN"/>
    <property type="match status" value="1"/>
</dbReference>
<sequence>MKLKLLSTTLLLTAVVACNAQKKIVLPAKYQHFDMEAHRGGKGLMPENTIPAMLNAIDMGITTLEMDMQVTKDGQIVVSHDATFNYGFTTTPEGDTLTPETAKKRILYTMTYDSIKKYDVGKKFYAAVPRQKKIAAVKPLLKDLLAATEAYAKKKGVKIQYNIEIKSNPKGEGVYCPPVAEFTDLAMQTILPFNIGKRMIIQCFDERALKIMHEKYPQVQTSLLIGDKEKRSLEAQLQSLGYTPEYYSPHYSIVTPELVKECHQRNIKIVPWTVDDIATIKKLADMGADGLITDYPDLFYQLK</sequence>
<feature type="domain" description="GP-PDE" evidence="2">
    <location>
        <begin position="33"/>
        <end position="303"/>
    </location>
</feature>
<dbReference type="PANTHER" id="PTHR46211">
    <property type="entry name" value="GLYCEROPHOSPHORYL DIESTER PHOSPHODIESTERASE"/>
    <property type="match status" value="1"/>
</dbReference>
<proteinExistence type="predicted"/>
<dbReference type="Proteomes" id="UP001199816">
    <property type="component" value="Unassembled WGS sequence"/>
</dbReference>
<organism evidence="3 4">
    <name type="scientific">Niabella pedocola</name>
    <dbReference type="NCBI Taxonomy" id="1752077"/>
    <lineage>
        <taxon>Bacteria</taxon>
        <taxon>Pseudomonadati</taxon>
        <taxon>Bacteroidota</taxon>
        <taxon>Chitinophagia</taxon>
        <taxon>Chitinophagales</taxon>
        <taxon>Chitinophagaceae</taxon>
        <taxon>Niabella</taxon>
    </lineage>
</organism>
<accession>A0ABS8PT73</accession>
<dbReference type="PANTHER" id="PTHR46211:SF14">
    <property type="entry name" value="GLYCEROPHOSPHODIESTER PHOSPHODIESTERASE"/>
    <property type="match status" value="1"/>
</dbReference>
<name>A0ABS8PT73_9BACT</name>
<keyword evidence="1" id="KW-0732">Signal</keyword>
<keyword evidence="4" id="KW-1185">Reference proteome</keyword>
<evidence type="ECO:0000313" key="4">
    <source>
        <dbReference type="Proteomes" id="UP001199816"/>
    </source>
</evidence>
<evidence type="ECO:0000256" key="1">
    <source>
        <dbReference type="SAM" id="SignalP"/>
    </source>
</evidence>
<dbReference type="InterPro" id="IPR017946">
    <property type="entry name" value="PLC-like_Pdiesterase_TIM-brl"/>
</dbReference>
<feature type="chain" id="PRO_5045838088" evidence="1">
    <location>
        <begin position="21"/>
        <end position="303"/>
    </location>
</feature>